<dbReference type="EMBL" id="PYDT01000011">
    <property type="protein sequence ID" value="THU44187.1"/>
    <property type="molecule type" value="Genomic_DNA"/>
</dbReference>
<protein>
    <submittedName>
        <fullName evidence="1">Uncharacterized protein</fullName>
    </submittedName>
</protein>
<evidence type="ECO:0000313" key="2">
    <source>
        <dbReference type="Proteomes" id="UP000317650"/>
    </source>
</evidence>
<dbReference type="AlphaFoldDB" id="A0A4S8I891"/>
<name>A0A4S8I891_MUSBA</name>
<proteinExistence type="predicted"/>
<sequence>MGTETVISSAKVQNAACCLRLRLHFNFCAFTSRSAYKVLSHGSSKDQHTSKTALRTGGLLCPAVWVIPAIRRSCTSSFIVSAPDMLCLLARDLLRTGHYLFVLLSDPVGGSVIRTNGRVGGSWAKDNRRQDRRLRSRTKDAARIGLLGVSVAGHCRPLIILALQLCLRLLSRLSRI</sequence>
<accession>A0A4S8I891</accession>
<keyword evidence="2" id="KW-1185">Reference proteome</keyword>
<evidence type="ECO:0000313" key="1">
    <source>
        <dbReference type="EMBL" id="THU44187.1"/>
    </source>
</evidence>
<dbReference type="Proteomes" id="UP000317650">
    <property type="component" value="Chromosome 2"/>
</dbReference>
<gene>
    <name evidence="1" type="ORF">C4D60_Mb02t04760</name>
</gene>
<comment type="caution">
    <text evidence="1">The sequence shown here is derived from an EMBL/GenBank/DDBJ whole genome shotgun (WGS) entry which is preliminary data.</text>
</comment>
<reference evidence="1 2" key="1">
    <citation type="journal article" date="2019" name="Nat. Plants">
        <title>Genome sequencing of Musa balbisiana reveals subgenome evolution and function divergence in polyploid bananas.</title>
        <authorList>
            <person name="Yao X."/>
        </authorList>
    </citation>
    <scope>NUCLEOTIDE SEQUENCE [LARGE SCALE GENOMIC DNA]</scope>
    <source>
        <strain evidence="2">cv. DH-PKW</strain>
        <tissue evidence="1">Leaves</tissue>
    </source>
</reference>
<organism evidence="1 2">
    <name type="scientific">Musa balbisiana</name>
    <name type="common">Banana</name>
    <dbReference type="NCBI Taxonomy" id="52838"/>
    <lineage>
        <taxon>Eukaryota</taxon>
        <taxon>Viridiplantae</taxon>
        <taxon>Streptophyta</taxon>
        <taxon>Embryophyta</taxon>
        <taxon>Tracheophyta</taxon>
        <taxon>Spermatophyta</taxon>
        <taxon>Magnoliopsida</taxon>
        <taxon>Liliopsida</taxon>
        <taxon>Zingiberales</taxon>
        <taxon>Musaceae</taxon>
        <taxon>Musa</taxon>
    </lineage>
</organism>